<feature type="transmembrane region" description="Helical" evidence="1">
    <location>
        <begin position="71"/>
        <end position="95"/>
    </location>
</feature>
<feature type="transmembrane region" description="Helical" evidence="1">
    <location>
        <begin position="107"/>
        <end position="131"/>
    </location>
</feature>
<accession>A0A4R0XVK9</accession>
<dbReference type="OrthoDB" id="2235251at2"/>
<dbReference type="RefSeq" id="WP_131613124.1">
    <property type="nucleotide sequence ID" value="NZ_PSZP01000003.1"/>
</dbReference>
<organism evidence="2 3">
    <name type="scientific">Mycoplasma todarodis</name>
    <dbReference type="NCBI Taxonomy" id="1937191"/>
    <lineage>
        <taxon>Bacteria</taxon>
        <taxon>Bacillati</taxon>
        <taxon>Mycoplasmatota</taxon>
        <taxon>Mollicutes</taxon>
        <taxon>Mycoplasmataceae</taxon>
        <taxon>Mycoplasma</taxon>
    </lineage>
</organism>
<feature type="transmembrane region" description="Helical" evidence="1">
    <location>
        <begin position="12"/>
        <end position="36"/>
    </location>
</feature>
<protein>
    <submittedName>
        <fullName evidence="2">Uncharacterized protein</fullName>
    </submittedName>
</protein>
<evidence type="ECO:0000313" key="2">
    <source>
        <dbReference type="EMBL" id="TCG11803.1"/>
    </source>
</evidence>
<evidence type="ECO:0000256" key="1">
    <source>
        <dbReference type="SAM" id="Phobius"/>
    </source>
</evidence>
<keyword evidence="1" id="KW-0812">Transmembrane</keyword>
<dbReference type="AlphaFoldDB" id="A0A4R0XVK9"/>
<keyword evidence="1" id="KW-0472">Membrane</keyword>
<keyword evidence="1" id="KW-1133">Transmembrane helix</keyword>
<comment type="caution">
    <text evidence="2">The sequence shown here is derived from an EMBL/GenBank/DDBJ whole genome shotgun (WGS) entry which is preliminary data.</text>
</comment>
<dbReference type="Proteomes" id="UP000291072">
    <property type="component" value="Unassembled WGS sequence"/>
</dbReference>
<gene>
    <name evidence="2" type="ORF">C4B25_00575</name>
</gene>
<keyword evidence="3" id="KW-1185">Reference proteome</keyword>
<sequence length="535" mass="59583">MKNMSTKKKVSVVLSIVAAILTVIALIISVVFVAVAGSTIHTQTQNYSVNQKTIMWIADLGKPFFGSSTEIAILGIALSFISLIAITIPWIVILVRKKRKSISFNGSKIVIGISAVTAVTAITGMGLASVATVDFVKNTNMKNVSTYFEENAVKISEDREEAAKAGLLYVLANKDDLAAFSEASTVQMSIASTVFAVVQKEIKEKNSKILGELKEFSKKNPNIYEPVKGKFLGNLIKGTAKESAAEVWIKNLPSWTDLMQESKKIVHGANILVNNDAYMNLVSGDYPEIHKLIKKTFDNNEALASIPYAAYPPKTQKILGQLGFFKEDKDGKVKEGVFEWTTKLGLSATKFEKRVLGTIAKMFKLPYKTHEDQVKSRITLLEWLNTIINGIDYISKDETLKIQKDFNNIQGDYITATPDKIYMPTTKQDGTFSLEKKDQMLMGEVGDNTYDIKLNMMKYILSNLTKDKGGIFDALHARQANMTSLSFIEHMLQSKGLKAMVNQYPSMNKYFDNKNKYIETKEAKSLAKKIENFVK</sequence>
<proteinExistence type="predicted"/>
<reference evidence="2 3" key="1">
    <citation type="submission" date="2018-02" db="EMBL/GenBank/DDBJ databases">
        <title>Mycoplasma marinum and Mycoplasma todarodis sp. nov., moderately halophilic and psychrotolerant mycoplasmas isolated from cephalopods.</title>
        <authorList>
            <person name="Viver T."/>
        </authorList>
    </citation>
    <scope>NUCLEOTIDE SEQUENCE [LARGE SCALE GENOMIC DNA]</scope>
    <source>
        <strain evidence="2 3">5H</strain>
    </source>
</reference>
<evidence type="ECO:0000313" key="3">
    <source>
        <dbReference type="Proteomes" id="UP000291072"/>
    </source>
</evidence>
<name>A0A4R0XVK9_9MOLU</name>
<dbReference type="EMBL" id="PSZP01000003">
    <property type="protein sequence ID" value="TCG11803.1"/>
    <property type="molecule type" value="Genomic_DNA"/>
</dbReference>